<sequence length="526" mass="59878">MSITAAVATALDQYEFDEETGFDRQADAELPCLHCVLSAHRDGRETPPRCTLYKRDQKTYTAVYPSTAEAMRVTQAYWNALDSEFSTDRPLTRFEKWRVMQNLLPTGSFLPEIHDNATIEENLRRTVTAYARECREANTFVVVLERLPTAFETPFDGENDRKKAKLPPMELPDDLIEGMERLIAGAVGTISKETSCNVVRTIGQGRIRRGAAQATPQKRRRALKADNDDLEESSIQHSEALELMARPRAAIRKLSWLVWAFRFFKASQGLQCTVASPKLVRSVQSDARRWPVVTVKANDRGGVLVISEPERNNGQSIAGTEAIMSKLACLRPSPHGQSQSLSSLRRPFTEREQRAPNPKDGQIPFADIDFFSTVLFFKASLDYRILPDFSPSKTAILHLSRQMPGTNSTSMHWRRVADLRDTTKVRGVHPPLDTKYKIVYKEYRSVVKPLNAEPERFLRRENVDTNGLSYCEVYSIPEWNYNYCALVKTAPRSETFIVSELERRFDYWFSANEPNEPNEPTISPFP</sequence>
<feature type="region of interest" description="Disordered" evidence="1">
    <location>
        <begin position="208"/>
        <end position="231"/>
    </location>
</feature>
<accession>A0A8H5UV56</accession>
<comment type="caution">
    <text evidence="2">The sequence shown here is derived from an EMBL/GenBank/DDBJ whole genome shotgun (WGS) entry which is preliminary data.</text>
</comment>
<evidence type="ECO:0000256" key="1">
    <source>
        <dbReference type="SAM" id="MobiDB-lite"/>
    </source>
</evidence>
<gene>
    <name evidence="2" type="ORF">FPANT_2393</name>
</gene>
<dbReference type="AlphaFoldDB" id="A0A8H5UV56"/>
<evidence type="ECO:0000313" key="3">
    <source>
        <dbReference type="Proteomes" id="UP000544095"/>
    </source>
</evidence>
<name>A0A8H5UV56_9HYPO</name>
<reference evidence="2 3" key="1">
    <citation type="submission" date="2020-05" db="EMBL/GenBank/DDBJ databases">
        <title>Identification and distribution of gene clusters putatively required for synthesis of sphingolipid metabolism inhibitors in phylogenetically diverse species of the filamentous fungus Fusarium.</title>
        <authorList>
            <person name="Kim H.-S."/>
            <person name="Busman M."/>
            <person name="Brown D.W."/>
            <person name="Divon H."/>
            <person name="Uhlig S."/>
            <person name="Proctor R.H."/>
        </authorList>
    </citation>
    <scope>NUCLEOTIDE SEQUENCE [LARGE SCALE GENOMIC DNA]</scope>
    <source>
        <strain evidence="2 3">NRRL 25211</strain>
    </source>
</reference>
<organism evidence="2 3">
    <name type="scientific">Fusarium pseudoanthophilum</name>
    <dbReference type="NCBI Taxonomy" id="48495"/>
    <lineage>
        <taxon>Eukaryota</taxon>
        <taxon>Fungi</taxon>
        <taxon>Dikarya</taxon>
        <taxon>Ascomycota</taxon>
        <taxon>Pezizomycotina</taxon>
        <taxon>Sordariomycetes</taxon>
        <taxon>Hypocreomycetidae</taxon>
        <taxon>Hypocreales</taxon>
        <taxon>Nectriaceae</taxon>
        <taxon>Fusarium</taxon>
        <taxon>Fusarium fujikuroi species complex</taxon>
    </lineage>
</organism>
<keyword evidence="3" id="KW-1185">Reference proteome</keyword>
<protein>
    <submittedName>
        <fullName evidence="2">Uncharacterized protein</fullName>
    </submittedName>
</protein>
<dbReference type="Proteomes" id="UP000544095">
    <property type="component" value="Unassembled WGS sequence"/>
</dbReference>
<feature type="region of interest" description="Disordered" evidence="1">
    <location>
        <begin position="332"/>
        <end position="361"/>
    </location>
</feature>
<dbReference type="EMBL" id="JAAOAR010000102">
    <property type="protein sequence ID" value="KAF5600437.1"/>
    <property type="molecule type" value="Genomic_DNA"/>
</dbReference>
<proteinExistence type="predicted"/>
<evidence type="ECO:0000313" key="2">
    <source>
        <dbReference type="EMBL" id="KAF5600437.1"/>
    </source>
</evidence>